<name>A0A1F5SCK1_9BACT</name>
<proteinExistence type="predicted"/>
<dbReference type="InterPro" id="IPR036610">
    <property type="entry name" value="PEBP-like_sf"/>
</dbReference>
<sequence length="146" mass="16147">MRLISPAFTNNQNLPTEYTYEGLNINPPLIISEVPAGAKSLALIFIDLDALMDIWVHWLLYNINPAITRIEAGSLPEGATPGLNSLGSNVFDGPCPATGVHRYIFKLYALDSRLDLPPGADKEKLEIAMRGHVVEQSQLICLYKRK</sequence>
<dbReference type="PANTHER" id="PTHR30289:SF1">
    <property type="entry name" value="PEBP (PHOSPHATIDYLETHANOLAMINE-BINDING PROTEIN) FAMILY PROTEIN"/>
    <property type="match status" value="1"/>
</dbReference>
<evidence type="ECO:0008006" key="3">
    <source>
        <dbReference type="Google" id="ProtNLM"/>
    </source>
</evidence>
<dbReference type="Proteomes" id="UP000178783">
    <property type="component" value="Unassembled WGS sequence"/>
</dbReference>
<organism evidence="1 2">
    <name type="scientific">Candidatus Falkowbacteria bacterium RIFCSPLOWO2_02_FULL_45_21</name>
    <dbReference type="NCBI Taxonomy" id="1797989"/>
    <lineage>
        <taxon>Bacteria</taxon>
        <taxon>Candidatus Falkowiibacteriota</taxon>
    </lineage>
</organism>
<evidence type="ECO:0000313" key="2">
    <source>
        <dbReference type="Proteomes" id="UP000178783"/>
    </source>
</evidence>
<dbReference type="InterPro" id="IPR008914">
    <property type="entry name" value="PEBP"/>
</dbReference>
<evidence type="ECO:0000313" key="1">
    <source>
        <dbReference type="EMBL" id="OGF24418.1"/>
    </source>
</evidence>
<dbReference type="SUPFAM" id="SSF49777">
    <property type="entry name" value="PEBP-like"/>
    <property type="match status" value="1"/>
</dbReference>
<dbReference type="STRING" id="1797989.A3H66_01875"/>
<dbReference type="Gene3D" id="3.90.280.10">
    <property type="entry name" value="PEBP-like"/>
    <property type="match status" value="1"/>
</dbReference>
<protein>
    <recommendedName>
        <fullName evidence="3">Kinase inhibitor</fullName>
    </recommendedName>
</protein>
<dbReference type="PANTHER" id="PTHR30289">
    <property type="entry name" value="UNCHARACTERIZED PROTEIN YBCL-RELATED"/>
    <property type="match status" value="1"/>
</dbReference>
<dbReference type="AlphaFoldDB" id="A0A1F5SCK1"/>
<dbReference type="Pfam" id="PF01161">
    <property type="entry name" value="PBP"/>
    <property type="match status" value="1"/>
</dbReference>
<reference evidence="1 2" key="1">
    <citation type="journal article" date="2016" name="Nat. Commun.">
        <title>Thousands of microbial genomes shed light on interconnected biogeochemical processes in an aquifer system.</title>
        <authorList>
            <person name="Anantharaman K."/>
            <person name="Brown C.T."/>
            <person name="Hug L.A."/>
            <person name="Sharon I."/>
            <person name="Castelle C.J."/>
            <person name="Probst A.J."/>
            <person name="Thomas B.C."/>
            <person name="Singh A."/>
            <person name="Wilkins M.J."/>
            <person name="Karaoz U."/>
            <person name="Brodie E.L."/>
            <person name="Williams K.H."/>
            <person name="Hubbard S.S."/>
            <person name="Banfield J.F."/>
        </authorList>
    </citation>
    <scope>NUCLEOTIDE SEQUENCE [LARGE SCALE GENOMIC DNA]</scope>
</reference>
<dbReference type="EMBL" id="MFFW01000019">
    <property type="protein sequence ID" value="OGF24418.1"/>
    <property type="molecule type" value="Genomic_DNA"/>
</dbReference>
<gene>
    <name evidence="1" type="ORF">A3H66_01875</name>
</gene>
<dbReference type="InterPro" id="IPR005247">
    <property type="entry name" value="YbhB_YbcL/LppC-like"/>
</dbReference>
<comment type="caution">
    <text evidence="1">The sequence shown here is derived from an EMBL/GenBank/DDBJ whole genome shotgun (WGS) entry which is preliminary data.</text>
</comment>
<dbReference type="NCBIfam" id="TIGR00481">
    <property type="entry name" value="YbhB/YbcL family Raf kinase inhibitor-like protein"/>
    <property type="match status" value="1"/>
</dbReference>
<dbReference type="CDD" id="cd00865">
    <property type="entry name" value="PEBP_bact_arch"/>
    <property type="match status" value="1"/>
</dbReference>
<accession>A0A1F5SCK1</accession>